<keyword evidence="3" id="KW-1185">Reference proteome</keyword>
<dbReference type="GO" id="GO:0003676">
    <property type="term" value="F:nucleic acid binding"/>
    <property type="evidence" value="ECO:0007669"/>
    <property type="project" value="InterPro"/>
</dbReference>
<dbReference type="OrthoDB" id="3268967at2759"/>
<dbReference type="Proteomes" id="UP000807469">
    <property type="component" value="Unassembled WGS sequence"/>
</dbReference>
<sequence length="107" mass="12188">RSNWAEWLSILAFAYNSSVHSSTSYSPNFLLFGYNPNLSAKFPEKESDPAGRPFLPSQRAEDFIAVLEEKREQARDALALAQERQAKAYNKNRRPEDVIEIGDQVLI</sequence>
<comment type="caution">
    <text evidence="2">The sequence shown here is derived from an EMBL/GenBank/DDBJ whole genome shotgun (WGS) entry which is preliminary data.</text>
</comment>
<dbReference type="EMBL" id="MU155734">
    <property type="protein sequence ID" value="KAF9471212.1"/>
    <property type="molecule type" value="Genomic_DNA"/>
</dbReference>
<evidence type="ECO:0000313" key="2">
    <source>
        <dbReference type="EMBL" id="KAF9471212.1"/>
    </source>
</evidence>
<dbReference type="Gene3D" id="3.30.420.10">
    <property type="entry name" value="Ribonuclease H-like superfamily/Ribonuclease H"/>
    <property type="match status" value="1"/>
</dbReference>
<protein>
    <submittedName>
        <fullName evidence="2">Uncharacterized protein</fullName>
    </submittedName>
</protein>
<dbReference type="InterPro" id="IPR036397">
    <property type="entry name" value="RNaseH_sf"/>
</dbReference>
<proteinExistence type="predicted"/>
<organism evidence="2 3">
    <name type="scientific">Pholiota conissans</name>
    <dbReference type="NCBI Taxonomy" id="109636"/>
    <lineage>
        <taxon>Eukaryota</taxon>
        <taxon>Fungi</taxon>
        <taxon>Dikarya</taxon>
        <taxon>Basidiomycota</taxon>
        <taxon>Agaricomycotina</taxon>
        <taxon>Agaricomycetes</taxon>
        <taxon>Agaricomycetidae</taxon>
        <taxon>Agaricales</taxon>
        <taxon>Agaricineae</taxon>
        <taxon>Strophariaceae</taxon>
        <taxon>Pholiota</taxon>
    </lineage>
</organism>
<evidence type="ECO:0000256" key="1">
    <source>
        <dbReference type="SAM" id="Coils"/>
    </source>
</evidence>
<accession>A0A9P5YJY6</accession>
<feature type="non-terminal residue" evidence="2">
    <location>
        <position position="1"/>
    </location>
</feature>
<name>A0A9P5YJY6_9AGAR</name>
<reference evidence="2" key="1">
    <citation type="submission" date="2020-11" db="EMBL/GenBank/DDBJ databases">
        <authorList>
            <consortium name="DOE Joint Genome Institute"/>
            <person name="Ahrendt S."/>
            <person name="Riley R."/>
            <person name="Andreopoulos W."/>
            <person name="Labutti K."/>
            <person name="Pangilinan J."/>
            <person name="Ruiz-Duenas F.J."/>
            <person name="Barrasa J.M."/>
            <person name="Sanchez-Garcia M."/>
            <person name="Camarero S."/>
            <person name="Miyauchi S."/>
            <person name="Serrano A."/>
            <person name="Linde D."/>
            <person name="Babiker R."/>
            <person name="Drula E."/>
            <person name="Ayuso-Fernandez I."/>
            <person name="Pacheco R."/>
            <person name="Padilla G."/>
            <person name="Ferreira P."/>
            <person name="Barriuso J."/>
            <person name="Kellner H."/>
            <person name="Castanera R."/>
            <person name="Alfaro M."/>
            <person name="Ramirez L."/>
            <person name="Pisabarro A.G."/>
            <person name="Kuo A."/>
            <person name="Tritt A."/>
            <person name="Lipzen A."/>
            <person name="He G."/>
            <person name="Yan M."/>
            <person name="Ng V."/>
            <person name="Cullen D."/>
            <person name="Martin F."/>
            <person name="Rosso M.-N."/>
            <person name="Henrissat B."/>
            <person name="Hibbett D."/>
            <person name="Martinez A.T."/>
            <person name="Grigoriev I.V."/>
        </authorList>
    </citation>
    <scope>NUCLEOTIDE SEQUENCE</scope>
    <source>
        <strain evidence="2">CIRM-BRFM 674</strain>
    </source>
</reference>
<evidence type="ECO:0000313" key="3">
    <source>
        <dbReference type="Proteomes" id="UP000807469"/>
    </source>
</evidence>
<gene>
    <name evidence="2" type="ORF">BDN70DRAFT_762322</name>
</gene>
<feature type="non-terminal residue" evidence="2">
    <location>
        <position position="107"/>
    </location>
</feature>
<keyword evidence="1" id="KW-0175">Coiled coil</keyword>
<feature type="coiled-coil region" evidence="1">
    <location>
        <begin position="57"/>
        <end position="91"/>
    </location>
</feature>
<dbReference type="AlphaFoldDB" id="A0A9P5YJY6"/>